<accession>A0A7J7I748</accession>
<gene>
    <name evidence="2" type="ORF">HYC85_001590</name>
</gene>
<name>A0A7J7I748_CAMSI</name>
<dbReference type="EMBL" id="JACBKZ010000001">
    <property type="protein sequence ID" value="KAF5960381.1"/>
    <property type="molecule type" value="Genomic_DNA"/>
</dbReference>
<reference evidence="3" key="1">
    <citation type="journal article" date="2020" name="Nat. Commun.">
        <title>Genome assembly of wild tea tree DASZ reveals pedigree and selection history of tea varieties.</title>
        <authorList>
            <person name="Zhang W."/>
            <person name="Zhang Y."/>
            <person name="Qiu H."/>
            <person name="Guo Y."/>
            <person name="Wan H."/>
            <person name="Zhang X."/>
            <person name="Scossa F."/>
            <person name="Alseekh S."/>
            <person name="Zhang Q."/>
            <person name="Wang P."/>
            <person name="Xu L."/>
            <person name="Schmidt M.H."/>
            <person name="Jia X."/>
            <person name="Li D."/>
            <person name="Zhu A."/>
            <person name="Guo F."/>
            <person name="Chen W."/>
            <person name="Ni D."/>
            <person name="Usadel B."/>
            <person name="Fernie A.R."/>
            <person name="Wen W."/>
        </authorList>
    </citation>
    <scope>NUCLEOTIDE SEQUENCE [LARGE SCALE GENOMIC DNA]</scope>
    <source>
        <strain evidence="3">cv. G240</strain>
    </source>
</reference>
<sequence>MDSTHPSLFQKDTAFAFVWKVSKNRIFVLQAALSQSGAQRKLTGPTSVSNSGEALVTPTKTDLNRPPPFLFINRSRSKSSCKNSLFLFGINTTNFLNYLSSVREKKNPSVNSREKLFLRFN</sequence>
<feature type="compositionally biased region" description="Polar residues" evidence="1">
    <location>
        <begin position="35"/>
        <end position="52"/>
    </location>
</feature>
<dbReference type="Proteomes" id="UP000593564">
    <property type="component" value="Unassembled WGS sequence"/>
</dbReference>
<evidence type="ECO:0000313" key="2">
    <source>
        <dbReference type="EMBL" id="KAF5960381.1"/>
    </source>
</evidence>
<proteinExistence type="predicted"/>
<organism evidence="2 3">
    <name type="scientific">Camellia sinensis</name>
    <name type="common">Tea plant</name>
    <name type="synonym">Thea sinensis</name>
    <dbReference type="NCBI Taxonomy" id="4442"/>
    <lineage>
        <taxon>Eukaryota</taxon>
        <taxon>Viridiplantae</taxon>
        <taxon>Streptophyta</taxon>
        <taxon>Embryophyta</taxon>
        <taxon>Tracheophyta</taxon>
        <taxon>Spermatophyta</taxon>
        <taxon>Magnoliopsida</taxon>
        <taxon>eudicotyledons</taxon>
        <taxon>Gunneridae</taxon>
        <taxon>Pentapetalae</taxon>
        <taxon>asterids</taxon>
        <taxon>Ericales</taxon>
        <taxon>Theaceae</taxon>
        <taxon>Camellia</taxon>
    </lineage>
</organism>
<feature type="region of interest" description="Disordered" evidence="1">
    <location>
        <begin position="35"/>
        <end position="61"/>
    </location>
</feature>
<evidence type="ECO:0000313" key="3">
    <source>
        <dbReference type="Proteomes" id="UP000593564"/>
    </source>
</evidence>
<keyword evidence="3" id="KW-1185">Reference proteome</keyword>
<evidence type="ECO:0000256" key="1">
    <source>
        <dbReference type="SAM" id="MobiDB-lite"/>
    </source>
</evidence>
<protein>
    <submittedName>
        <fullName evidence="2">Uncharacterized protein</fullName>
    </submittedName>
</protein>
<reference evidence="2 3" key="2">
    <citation type="submission" date="2020-07" db="EMBL/GenBank/DDBJ databases">
        <title>Genome assembly of wild tea tree DASZ reveals pedigree and selection history of tea varieties.</title>
        <authorList>
            <person name="Zhang W."/>
        </authorList>
    </citation>
    <scope>NUCLEOTIDE SEQUENCE [LARGE SCALE GENOMIC DNA]</scope>
    <source>
        <strain evidence="3">cv. G240</strain>
        <tissue evidence="2">Leaf</tissue>
    </source>
</reference>
<comment type="caution">
    <text evidence="2">The sequence shown here is derived from an EMBL/GenBank/DDBJ whole genome shotgun (WGS) entry which is preliminary data.</text>
</comment>
<dbReference type="AlphaFoldDB" id="A0A7J7I748"/>